<dbReference type="InterPro" id="IPR013078">
    <property type="entry name" value="His_Pase_superF_clade-1"/>
</dbReference>
<dbReference type="Pfam" id="PF00300">
    <property type="entry name" value="His_Phos_1"/>
    <property type="match status" value="1"/>
</dbReference>
<feature type="binding site" evidence="1">
    <location>
        <position position="193"/>
    </location>
    <ligand>
        <name>substrate</name>
    </ligand>
</feature>
<reference evidence="2 3" key="1">
    <citation type="submission" date="2019-09" db="EMBL/GenBank/DDBJ databases">
        <authorList>
            <person name="Valk L.C."/>
        </authorList>
    </citation>
    <scope>NUCLEOTIDE SEQUENCE [LARGE SCALE GENOMIC DNA]</scope>
    <source>
        <strain evidence="2">GalUA</strain>
    </source>
</reference>
<dbReference type="Pfam" id="PF02283">
    <property type="entry name" value="CobU"/>
    <property type="match status" value="1"/>
</dbReference>
<evidence type="ECO:0008006" key="4">
    <source>
        <dbReference type="Google" id="ProtNLM"/>
    </source>
</evidence>
<dbReference type="InterPro" id="IPR003203">
    <property type="entry name" value="CobU/CobP"/>
</dbReference>
<dbReference type="GO" id="GO:0009236">
    <property type="term" value="P:cobalamin biosynthetic process"/>
    <property type="evidence" value="ECO:0007669"/>
    <property type="project" value="UniProtKB-UniPathway"/>
</dbReference>
<dbReference type="InterPro" id="IPR029033">
    <property type="entry name" value="His_PPase_superfam"/>
</dbReference>
<dbReference type="SUPFAM" id="SSF52540">
    <property type="entry name" value="P-loop containing nucleoside triphosphate hydrolases"/>
    <property type="match status" value="1"/>
</dbReference>
<reference evidence="2 3" key="2">
    <citation type="submission" date="2020-02" db="EMBL/GenBank/DDBJ databases">
        <title>Candidatus Galacturonibacter soehngenii shows hetero-acetogenic catabolism of galacturonic acid but lacks a canonical carbon monoxide dehydrogenase/acetyl-CoA synthase complex.</title>
        <authorList>
            <person name="Diender M."/>
            <person name="Stouten G.R."/>
            <person name="Petersen J.F."/>
            <person name="Nielsen P.H."/>
            <person name="Dueholm M.S."/>
            <person name="Pronk J.T."/>
            <person name="Van Loosdrecht M.C.M."/>
        </authorList>
    </citation>
    <scope>NUCLEOTIDE SEQUENCE [LARGE SCALE GENOMIC DNA]</scope>
    <source>
        <strain evidence="2">GalUA</strain>
    </source>
</reference>
<dbReference type="SUPFAM" id="SSF53254">
    <property type="entry name" value="Phosphoglycerate mutase-like"/>
    <property type="match status" value="1"/>
</dbReference>
<keyword evidence="3" id="KW-1185">Reference proteome</keyword>
<dbReference type="GO" id="GO:0043752">
    <property type="term" value="F:adenosylcobinamide kinase activity"/>
    <property type="evidence" value="ECO:0007669"/>
    <property type="project" value="InterPro"/>
</dbReference>
<dbReference type="CDD" id="cd07067">
    <property type="entry name" value="HP_PGM_like"/>
    <property type="match status" value="1"/>
</dbReference>
<dbReference type="Gene3D" id="3.40.50.300">
    <property type="entry name" value="P-loop containing nucleotide triphosphate hydrolases"/>
    <property type="match status" value="1"/>
</dbReference>
<dbReference type="RefSeq" id="WP_151142897.1">
    <property type="nucleotide sequence ID" value="NZ_WAGX01000004.1"/>
</dbReference>
<evidence type="ECO:0000313" key="2">
    <source>
        <dbReference type="EMBL" id="KAB1439892.1"/>
    </source>
</evidence>
<comment type="caution">
    <text evidence="2">The sequence shown here is derived from an EMBL/GenBank/DDBJ whole genome shotgun (WGS) entry which is preliminary data.</text>
</comment>
<dbReference type="OrthoDB" id="9783269at2"/>
<dbReference type="SMART" id="SM00855">
    <property type="entry name" value="PGAM"/>
    <property type="match status" value="1"/>
</dbReference>
<feature type="binding site" evidence="1">
    <location>
        <begin position="147"/>
        <end position="154"/>
    </location>
    <ligand>
        <name>substrate</name>
    </ligand>
</feature>
<dbReference type="AlphaFoldDB" id="A0A7V7UCZ9"/>
<organism evidence="2 3">
    <name type="scientific">Candidatus Galacturonatibacter soehngenii</name>
    <dbReference type="NCBI Taxonomy" id="2307010"/>
    <lineage>
        <taxon>Bacteria</taxon>
        <taxon>Bacillati</taxon>
        <taxon>Bacillota</taxon>
        <taxon>Clostridia</taxon>
        <taxon>Lachnospirales</taxon>
        <taxon>Lachnospiraceae</taxon>
        <taxon>Candidatus Galacturonatibacter</taxon>
    </lineage>
</organism>
<evidence type="ECO:0000256" key="1">
    <source>
        <dbReference type="PIRSR" id="PIRSR613078-2"/>
    </source>
</evidence>
<dbReference type="GO" id="GO:0000166">
    <property type="term" value="F:nucleotide binding"/>
    <property type="evidence" value="ECO:0007669"/>
    <property type="project" value="InterPro"/>
</dbReference>
<dbReference type="InterPro" id="IPR050275">
    <property type="entry name" value="PGM_Phosphatase"/>
</dbReference>
<dbReference type="EMBL" id="WAGX01000004">
    <property type="protein sequence ID" value="KAB1439892.1"/>
    <property type="molecule type" value="Genomic_DNA"/>
</dbReference>
<sequence length="325" mass="37439">MIFVIGGAYQGKKEFVKKEFHINEQEILDGEYCNYEELLQAKAICGLERLIYRRMKEEIDVYTFIDTWLKENKDLIIICNEIGSGLVPVDAFERKYREMVGRIGCLVAGYAKEVYRVQYGIATKIKENKKNDQEIKESAIIKVYLIRHSITKGNLEKRFIGSTDESLCEEGIALAKEKKLPFVCKVYVSPLKRCQETANILYPNHETAVISGLRETDFGDFEYKNYEELKGNKDYQKWIDSNAMSGFPNGESMEDTNRRVEDTFLHIIKDAVKHQYDSIAIVTHGGTIMSIMTLFAKEKRSYHDWLAKNCEGFLLEIDGGSACYQ</sequence>
<dbReference type="PANTHER" id="PTHR48100">
    <property type="entry name" value="BROAD-SPECIFICITY PHOSPHATASE YOR283W-RELATED"/>
    <property type="match status" value="1"/>
</dbReference>
<evidence type="ECO:0000313" key="3">
    <source>
        <dbReference type="Proteomes" id="UP000461768"/>
    </source>
</evidence>
<dbReference type="InterPro" id="IPR027417">
    <property type="entry name" value="P-loop_NTPase"/>
</dbReference>
<gene>
    <name evidence="2" type="ORF">F7O84_05780</name>
</gene>
<protein>
    <recommendedName>
        <fullName evidence="4">Adenosylcobinamide-phosphate guanylyltransferase</fullName>
    </recommendedName>
</protein>
<name>A0A7V7UCZ9_9FIRM</name>
<proteinExistence type="predicted"/>
<dbReference type="Proteomes" id="UP000461768">
    <property type="component" value="Unassembled WGS sequence"/>
</dbReference>
<dbReference type="Gene3D" id="3.40.50.1240">
    <property type="entry name" value="Phosphoglycerate mutase-like"/>
    <property type="match status" value="1"/>
</dbReference>
<accession>A0A7V7UCZ9</accession>
<dbReference type="UniPathway" id="UPA00148">
    <property type="reaction ID" value="UER00236"/>
</dbReference>
<dbReference type="GO" id="GO:0016791">
    <property type="term" value="F:phosphatase activity"/>
    <property type="evidence" value="ECO:0007669"/>
    <property type="project" value="TreeGrafter"/>
</dbReference>